<proteinExistence type="predicted"/>
<feature type="compositionally biased region" description="Gly residues" evidence="1">
    <location>
        <begin position="550"/>
        <end position="575"/>
    </location>
</feature>
<feature type="transmembrane region" description="Helical" evidence="2">
    <location>
        <begin position="251"/>
        <end position="274"/>
    </location>
</feature>
<dbReference type="InterPro" id="IPR048389">
    <property type="entry name" value="YciQ-like_C"/>
</dbReference>
<accession>A0A9D1IP13</accession>
<keyword evidence="2" id="KW-0812">Transmembrane</keyword>
<dbReference type="Pfam" id="PF20990">
    <property type="entry name" value="DUF2207_C"/>
    <property type="match status" value="1"/>
</dbReference>
<evidence type="ECO:0000313" key="5">
    <source>
        <dbReference type="EMBL" id="HIU40883.1"/>
    </source>
</evidence>
<evidence type="ECO:0000256" key="1">
    <source>
        <dbReference type="SAM" id="MobiDB-lite"/>
    </source>
</evidence>
<keyword evidence="2" id="KW-1133">Transmembrane helix</keyword>
<reference evidence="5" key="2">
    <citation type="journal article" date="2021" name="PeerJ">
        <title>Extensive microbial diversity within the chicken gut microbiome revealed by metagenomics and culture.</title>
        <authorList>
            <person name="Gilroy R."/>
            <person name="Ravi A."/>
            <person name="Getino M."/>
            <person name="Pursley I."/>
            <person name="Horton D.L."/>
            <person name="Alikhan N.F."/>
            <person name="Baker D."/>
            <person name="Gharbi K."/>
            <person name="Hall N."/>
            <person name="Watson M."/>
            <person name="Adriaenssens E.M."/>
            <person name="Foster-Nyarko E."/>
            <person name="Jarju S."/>
            <person name="Secka A."/>
            <person name="Antonio M."/>
            <person name="Oren A."/>
            <person name="Chaudhuri R.R."/>
            <person name="La Ragione R."/>
            <person name="Hildebrand F."/>
            <person name="Pallen M.J."/>
        </authorList>
    </citation>
    <scope>NUCLEOTIDE SEQUENCE</scope>
    <source>
        <strain evidence="5">CHK193-30670</strain>
    </source>
</reference>
<dbReference type="InterPro" id="IPR018702">
    <property type="entry name" value="DUF2207"/>
</dbReference>
<dbReference type="EMBL" id="DVMT01000064">
    <property type="protein sequence ID" value="HIU40883.1"/>
    <property type="molecule type" value="Genomic_DNA"/>
</dbReference>
<name>A0A9D1IP13_9FIRM</name>
<evidence type="ECO:0000313" key="6">
    <source>
        <dbReference type="Proteomes" id="UP000824074"/>
    </source>
</evidence>
<dbReference type="AlphaFoldDB" id="A0A9D1IP13"/>
<reference evidence="5" key="1">
    <citation type="submission" date="2020-10" db="EMBL/GenBank/DDBJ databases">
        <authorList>
            <person name="Gilroy R."/>
        </authorList>
    </citation>
    <scope>NUCLEOTIDE SEQUENCE</scope>
    <source>
        <strain evidence="5">CHK193-30670</strain>
    </source>
</reference>
<keyword evidence="2" id="KW-0472">Membrane</keyword>
<feature type="region of interest" description="Disordered" evidence="1">
    <location>
        <begin position="549"/>
        <end position="575"/>
    </location>
</feature>
<sequence length="575" mass="65592">MKSVFKVISFALLMFIFPLIVKANSISSIDMDIYLDDNGTAHVTETWSAYLDQGTEGYKPYYNIGNAKIKNFKVSENGQTYTYNDYWNTNASFSEKAYKNGINYLSDGLELCWGISEYGYHDYVLTYDIEGFVSSLNDADMVYWNLIPYELSSKPGNVHIRIYADEYFSQDLDVWGFGNYGGTAYVYNGYIEMNSEGTLESNEYMTILVKFDKGTFNTSNAINEDFDYYLDMAKEGTTKYKESFFQKFIDVITYIFDILLSLLPVIIIMIIAVITSKNMRNKLGTRSFSFTKDERKLPKDVPNYRDIPFNKDIFRAYWVSSCYGLNKNQTDFLGAILLKWLLEKKIEVKKVQAGLIIKKEESAIVLKSDTFTSDNELELELHQMMAEASKDDVLESKEFEKWCKNNYNKILKWFDKVIDSETDKLIIEGKITETVKNNLFKTKVLKVDPSMKEEGVKLKGLKNFLEEFSRIDDKTAIEVNMWEYYLIYAQILGIADKVAKQFEKLYPELLEDTYNRMGCSFTDFVFINSLAHTSMHAAISSRQRAQSYHSGGGGFSSGGGGGGSFGGGGGGGGFR</sequence>
<feature type="domain" description="DUF2207" evidence="3">
    <location>
        <begin position="25"/>
        <end position="211"/>
    </location>
</feature>
<protein>
    <submittedName>
        <fullName evidence="5">DUF2207 domain-containing protein</fullName>
    </submittedName>
</protein>
<organism evidence="5 6">
    <name type="scientific">Candidatus Aphodocola excrementigallinarum</name>
    <dbReference type="NCBI Taxonomy" id="2840670"/>
    <lineage>
        <taxon>Bacteria</taxon>
        <taxon>Bacillati</taxon>
        <taxon>Bacillota</taxon>
        <taxon>Bacilli</taxon>
        <taxon>Candidatus Aphodocola</taxon>
    </lineage>
</organism>
<feature type="domain" description="Predicted membrane protein YciQ-like C-terminal" evidence="4">
    <location>
        <begin position="453"/>
        <end position="502"/>
    </location>
</feature>
<evidence type="ECO:0000259" key="4">
    <source>
        <dbReference type="Pfam" id="PF20990"/>
    </source>
</evidence>
<comment type="caution">
    <text evidence="5">The sequence shown here is derived from an EMBL/GenBank/DDBJ whole genome shotgun (WGS) entry which is preliminary data.</text>
</comment>
<dbReference type="Proteomes" id="UP000824074">
    <property type="component" value="Unassembled WGS sequence"/>
</dbReference>
<dbReference type="Pfam" id="PF09972">
    <property type="entry name" value="DUF2207"/>
    <property type="match status" value="1"/>
</dbReference>
<evidence type="ECO:0000256" key="2">
    <source>
        <dbReference type="SAM" id="Phobius"/>
    </source>
</evidence>
<gene>
    <name evidence="5" type="ORF">IAB68_06275</name>
</gene>
<evidence type="ECO:0000259" key="3">
    <source>
        <dbReference type="Pfam" id="PF09972"/>
    </source>
</evidence>